<reference evidence="3 4" key="1">
    <citation type="submission" date="2014-01" db="EMBL/GenBank/DDBJ databases">
        <title>Genome sequence determination for a cystic fibrosis isolate, Inquilinus limosus.</title>
        <authorList>
            <person name="Pino M."/>
            <person name="Di Conza J."/>
            <person name="Gutkind G."/>
        </authorList>
    </citation>
    <scope>NUCLEOTIDE SEQUENCE [LARGE SCALE GENOMIC DNA]</scope>
    <source>
        <strain evidence="3 4">MP06</strain>
    </source>
</reference>
<dbReference type="Gene3D" id="3.40.190.10">
    <property type="entry name" value="Periplasmic binding protein-like II"/>
    <property type="match status" value="2"/>
</dbReference>
<organism evidence="3 4">
    <name type="scientific">Inquilinus limosus MP06</name>
    <dbReference type="NCBI Taxonomy" id="1398085"/>
    <lineage>
        <taxon>Bacteria</taxon>
        <taxon>Pseudomonadati</taxon>
        <taxon>Pseudomonadota</taxon>
        <taxon>Alphaproteobacteria</taxon>
        <taxon>Rhodospirillales</taxon>
        <taxon>Rhodospirillaceae</taxon>
        <taxon>Inquilinus</taxon>
    </lineage>
</organism>
<evidence type="ECO:0000313" key="3">
    <source>
        <dbReference type="EMBL" id="KGM33403.1"/>
    </source>
</evidence>
<dbReference type="PANTHER" id="PTHR43649:SF30">
    <property type="entry name" value="ABC TRANSPORTER SUBSTRATE-BINDING PROTEIN"/>
    <property type="match status" value="1"/>
</dbReference>
<dbReference type="Pfam" id="PF13416">
    <property type="entry name" value="SBP_bac_8"/>
    <property type="match status" value="1"/>
</dbReference>
<gene>
    <name evidence="3" type="ORF">P409_16020</name>
</gene>
<dbReference type="OrthoDB" id="7317090at2"/>
<dbReference type="Proteomes" id="UP000029995">
    <property type="component" value="Unassembled WGS sequence"/>
</dbReference>
<comment type="subcellular location">
    <subcellularLocation>
        <location evidence="1">Periplasm</location>
    </subcellularLocation>
</comment>
<evidence type="ECO:0000256" key="1">
    <source>
        <dbReference type="ARBA" id="ARBA00004418"/>
    </source>
</evidence>
<dbReference type="AlphaFoldDB" id="A0A0A0D6F1"/>
<evidence type="ECO:0000313" key="4">
    <source>
        <dbReference type="Proteomes" id="UP000029995"/>
    </source>
</evidence>
<name>A0A0A0D6F1_9PROT</name>
<dbReference type="GO" id="GO:0042597">
    <property type="term" value="C:periplasmic space"/>
    <property type="evidence" value="ECO:0007669"/>
    <property type="project" value="UniProtKB-SubCell"/>
</dbReference>
<evidence type="ECO:0000256" key="2">
    <source>
        <dbReference type="ARBA" id="ARBA00008520"/>
    </source>
</evidence>
<dbReference type="InterPro" id="IPR006059">
    <property type="entry name" value="SBP"/>
</dbReference>
<dbReference type="PANTHER" id="PTHR43649">
    <property type="entry name" value="ARABINOSE-BINDING PROTEIN-RELATED"/>
    <property type="match status" value="1"/>
</dbReference>
<dbReference type="SUPFAM" id="SSF53850">
    <property type="entry name" value="Periplasmic binding protein-like II"/>
    <property type="match status" value="1"/>
</dbReference>
<protein>
    <submittedName>
        <fullName evidence="3">Sugar ABC transporter</fullName>
    </submittedName>
</protein>
<dbReference type="InterPro" id="IPR006311">
    <property type="entry name" value="TAT_signal"/>
</dbReference>
<sequence>MTAAIGRRSVLAGALGLAGAAMVPAAARAELERLRIVWWGNDDRTRRTTEVLKLYQAKAQGAELVGEVSNAEYFPKLATQLVGRSAPDIFQLEPGSFADFVQRGATLPLDSLMPKPIDTAGIPRGLLDLCALDGKVWAIPHGLNSFALMYDTAVFKAAGIAPPDDKTSWDDYAARMIELTKAAGRDQYWGSCDGSGYGYAFQVWLRQRGADLFTADRALGFNQDHAAEWFSYWDKMRKAGGCVPADIAALSPDSTITQMPLIQGKAATSLAFSNQIVGMQSATTVPLALTMFPNGGPGAKPGQFYRPASSWSIYARSKAPEAAAAFIGFFLNDPEAAKVLGVERGVPMSPATRELILPTLTPVERATVEYVNFIADKVGPYPPPPPKGSQQFGRVLKRVADTVAFGTASITDGAAQLVADASGIL</sequence>
<comment type="similarity">
    <text evidence="2">Belongs to the bacterial solute-binding protein 1 family.</text>
</comment>
<dbReference type="PROSITE" id="PS51318">
    <property type="entry name" value="TAT"/>
    <property type="match status" value="1"/>
</dbReference>
<dbReference type="RefSeq" id="WP_034839090.1">
    <property type="nucleotide sequence ID" value="NZ_JANX01000188.1"/>
</dbReference>
<accession>A0A0A0D6F1</accession>
<dbReference type="EMBL" id="JANX01000188">
    <property type="protein sequence ID" value="KGM33403.1"/>
    <property type="molecule type" value="Genomic_DNA"/>
</dbReference>
<comment type="caution">
    <text evidence="3">The sequence shown here is derived from an EMBL/GenBank/DDBJ whole genome shotgun (WGS) entry which is preliminary data.</text>
</comment>
<dbReference type="InterPro" id="IPR050490">
    <property type="entry name" value="Bact_solute-bd_prot1"/>
</dbReference>
<proteinExistence type="inferred from homology"/>